<dbReference type="PROSITE" id="PS00012">
    <property type="entry name" value="PHOSPHOPANTETHEINE"/>
    <property type="match status" value="5"/>
</dbReference>
<dbReference type="PANTHER" id="PTHR45527:SF1">
    <property type="entry name" value="FATTY ACID SYNTHASE"/>
    <property type="match status" value="1"/>
</dbReference>
<dbReference type="PANTHER" id="PTHR45527">
    <property type="entry name" value="NONRIBOSOMAL PEPTIDE SYNTHETASE"/>
    <property type="match status" value="1"/>
</dbReference>
<protein>
    <recommendedName>
        <fullName evidence="5">Carrier domain-containing protein</fullName>
    </recommendedName>
</protein>
<evidence type="ECO:0000256" key="1">
    <source>
        <dbReference type="ARBA" id="ARBA00001957"/>
    </source>
</evidence>
<dbReference type="Gene3D" id="3.40.50.980">
    <property type="match status" value="8"/>
</dbReference>
<dbReference type="Pfam" id="PF13193">
    <property type="entry name" value="AMP-binding_C"/>
    <property type="match status" value="4"/>
</dbReference>
<dbReference type="PROSITE" id="PS00455">
    <property type="entry name" value="AMP_BINDING"/>
    <property type="match status" value="5"/>
</dbReference>
<dbReference type="GO" id="GO:0031177">
    <property type="term" value="F:phosphopantetheine binding"/>
    <property type="evidence" value="ECO:0007669"/>
    <property type="project" value="InterPro"/>
</dbReference>
<reference evidence="6 7" key="2">
    <citation type="journal article" date="2018" name="Nature">
        <title>Mutant phenotypes for thousands of bacterial genes of unknown function.</title>
        <authorList>
            <person name="Price M.N."/>
            <person name="Wetmore K.M."/>
            <person name="Waters R.J."/>
            <person name="Callaghan M."/>
            <person name="Ray J."/>
            <person name="Liu H."/>
            <person name="Kuehl J.V."/>
            <person name="Melnyk R.A."/>
            <person name="Lamson J.S."/>
            <person name="Suh Y."/>
            <person name="Carlson H.K."/>
            <person name="Esquivel Z."/>
            <person name="Sadeeshkumar H."/>
            <person name="Chakraborty R."/>
            <person name="Zane G.M."/>
            <person name="Rubin B.E."/>
            <person name="Wall J.D."/>
            <person name="Visel A."/>
            <person name="Bristow J."/>
            <person name="Blow M.J."/>
            <person name="Arkin A.P."/>
            <person name="Deutschbauer A.M."/>
        </authorList>
    </citation>
    <scope>NUCLEOTIDE SEQUENCE [LARGE SCALE GENOMIC DNA]</scope>
    <source>
        <strain evidence="6 7">FW300-N2C3</strain>
    </source>
</reference>
<dbReference type="GO" id="GO:0044550">
    <property type="term" value="P:secondary metabolite biosynthetic process"/>
    <property type="evidence" value="ECO:0007669"/>
    <property type="project" value="UniProtKB-ARBA"/>
</dbReference>
<dbReference type="Pfam" id="PF00501">
    <property type="entry name" value="AMP-binding"/>
    <property type="match status" value="5"/>
</dbReference>
<dbReference type="SUPFAM" id="SSF53474">
    <property type="entry name" value="alpha/beta-Hydrolases"/>
    <property type="match status" value="2"/>
</dbReference>
<dbReference type="EMBL" id="CP012831">
    <property type="protein sequence ID" value="ALI10861.1"/>
    <property type="molecule type" value="Genomic_DNA"/>
</dbReference>
<reference evidence="7" key="1">
    <citation type="submission" date="2015-09" db="EMBL/GenBank/DDBJ databases">
        <title>Whole genome sequence of Pseudomonas fluorescens FW300-N2C3.</title>
        <authorList>
            <person name="Ray J."/>
            <person name="Melnyk R."/>
            <person name="Deutschbauer A."/>
        </authorList>
    </citation>
    <scope>NUCLEOTIDE SEQUENCE [LARGE SCALE GENOMIC DNA]</scope>
    <source>
        <strain evidence="7">FW300-N2C3</strain>
    </source>
</reference>
<dbReference type="InterPro" id="IPR001031">
    <property type="entry name" value="Thioesterase"/>
</dbReference>
<evidence type="ECO:0000256" key="3">
    <source>
        <dbReference type="ARBA" id="ARBA00022450"/>
    </source>
</evidence>
<dbReference type="Pfam" id="PF18563">
    <property type="entry name" value="TubC_N"/>
    <property type="match status" value="1"/>
</dbReference>
<dbReference type="FunFam" id="3.40.50.12780:FF:000012">
    <property type="entry name" value="Non-ribosomal peptide synthetase"/>
    <property type="match status" value="3"/>
</dbReference>
<dbReference type="InterPro" id="IPR020802">
    <property type="entry name" value="TesA-like"/>
</dbReference>
<dbReference type="Gene3D" id="3.30.559.30">
    <property type="entry name" value="Nonribosomal peptide synthetase, condensation domain"/>
    <property type="match status" value="5"/>
</dbReference>
<dbReference type="RefSeq" id="WP_060742944.1">
    <property type="nucleotide sequence ID" value="NZ_CP012831.1"/>
</dbReference>
<dbReference type="GO" id="GO:0005737">
    <property type="term" value="C:cytoplasm"/>
    <property type="evidence" value="ECO:0007669"/>
    <property type="project" value="TreeGrafter"/>
</dbReference>
<proteinExistence type="inferred from homology"/>
<dbReference type="CDD" id="cd17643">
    <property type="entry name" value="A_NRPS_Cytc1-like"/>
    <property type="match status" value="1"/>
</dbReference>
<dbReference type="SUPFAM" id="SSF56801">
    <property type="entry name" value="Acetyl-CoA synthetase-like"/>
    <property type="match status" value="5"/>
</dbReference>
<dbReference type="FunFam" id="2.30.38.10:FF:000001">
    <property type="entry name" value="Non-ribosomal peptide synthetase PvdI"/>
    <property type="match status" value="3"/>
</dbReference>
<dbReference type="CDD" id="cd12117">
    <property type="entry name" value="A_NRPS_Srf_like"/>
    <property type="match status" value="1"/>
</dbReference>
<dbReference type="InterPro" id="IPR000873">
    <property type="entry name" value="AMP-dep_synth/lig_dom"/>
</dbReference>
<dbReference type="FunFam" id="3.40.50.980:FF:000002">
    <property type="entry name" value="Enterobactin synthetase component F"/>
    <property type="match status" value="1"/>
</dbReference>
<dbReference type="SMART" id="SM00823">
    <property type="entry name" value="PKS_PP"/>
    <property type="match status" value="5"/>
</dbReference>
<dbReference type="InterPro" id="IPR025110">
    <property type="entry name" value="AMP-bd_C"/>
</dbReference>
<dbReference type="Proteomes" id="UP000059425">
    <property type="component" value="Chromosome"/>
</dbReference>
<dbReference type="Gene3D" id="3.30.300.30">
    <property type="match status" value="5"/>
</dbReference>
<dbReference type="Gene3D" id="3.30.559.10">
    <property type="entry name" value="Chloramphenicol acetyltransferase-like domain"/>
    <property type="match status" value="5"/>
</dbReference>
<dbReference type="CDD" id="cd19544">
    <property type="entry name" value="E-C_NRPS"/>
    <property type="match status" value="2"/>
</dbReference>
<dbReference type="Pfam" id="PF00550">
    <property type="entry name" value="PP-binding"/>
    <property type="match status" value="5"/>
</dbReference>
<dbReference type="FunFam" id="1.10.1200.10:FF:000005">
    <property type="entry name" value="Nonribosomal peptide synthetase 1"/>
    <property type="match status" value="2"/>
</dbReference>
<dbReference type="InterPro" id="IPR001242">
    <property type="entry name" value="Condensation_dom"/>
</dbReference>
<feature type="domain" description="Carrier" evidence="5">
    <location>
        <begin position="5301"/>
        <end position="5375"/>
    </location>
</feature>
<dbReference type="SUPFAM" id="SSF52777">
    <property type="entry name" value="CoA-dependent acyltransferases"/>
    <property type="match status" value="10"/>
</dbReference>
<evidence type="ECO:0000313" key="7">
    <source>
        <dbReference type="Proteomes" id="UP000059425"/>
    </source>
</evidence>
<dbReference type="FunFam" id="1.10.1200.10:FF:000016">
    <property type="entry name" value="Non-ribosomal peptide synthase"/>
    <property type="match status" value="3"/>
</dbReference>
<dbReference type="InterPro" id="IPR041464">
    <property type="entry name" value="TubC_N"/>
</dbReference>
<dbReference type="GO" id="GO:0072330">
    <property type="term" value="P:monocarboxylic acid biosynthetic process"/>
    <property type="evidence" value="ECO:0007669"/>
    <property type="project" value="UniProtKB-ARBA"/>
</dbReference>
<dbReference type="GO" id="GO:0003824">
    <property type="term" value="F:catalytic activity"/>
    <property type="evidence" value="ECO:0007669"/>
    <property type="project" value="InterPro"/>
</dbReference>
<dbReference type="SMART" id="SM00824">
    <property type="entry name" value="PKS_TE"/>
    <property type="match status" value="1"/>
</dbReference>
<name>A0A0N9XGN2_PSEFL</name>
<dbReference type="SUPFAM" id="SSF47336">
    <property type="entry name" value="ACP-like"/>
    <property type="match status" value="5"/>
</dbReference>
<dbReference type="InterPro" id="IPR006162">
    <property type="entry name" value="Ppantetheine_attach_site"/>
</dbReference>
<dbReference type="InterPro" id="IPR020845">
    <property type="entry name" value="AMP-binding_CS"/>
</dbReference>
<dbReference type="InterPro" id="IPR020806">
    <property type="entry name" value="PKS_PP-bd"/>
</dbReference>
<accession>A0A0N9XGN2</accession>
<dbReference type="InterPro" id="IPR029058">
    <property type="entry name" value="AB_hydrolase_fold"/>
</dbReference>
<keyword evidence="3" id="KW-0596">Phosphopantetheine</keyword>
<dbReference type="PROSITE" id="PS50075">
    <property type="entry name" value="CARRIER"/>
    <property type="match status" value="5"/>
</dbReference>
<dbReference type="NCBIfam" id="NF003417">
    <property type="entry name" value="PRK04813.1"/>
    <property type="match status" value="5"/>
</dbReference>
<dbReference type="Pfam" id="PF00668">
    <property type="entry name" value="Condensation"/>
    <property type="match status" value="5"/>
</dbReference>
<dbReference type="Pfam" id="PF00975">
    <property type="entry name" value="Thioesterase"/>
    <property type="match status" value="2"/>
</dbReference>
<dbReference type="Gene3D" id="2.30.38.10">
    <property type="entry name" value="Luciferase, Domain 3"/>
    <property type="match status" value="4"/>
</dbReference>
<feature type="domain" description="Carrier" evidence="5">
    <location>
        <begin position="2108"/>
        <end position="2182"/>
    </location>
</feature>
<evidence type="ECO:0000259" key="5">
    <source>
        <dbReference type="PROSITE" id="PS50075"/>
    </source>
</evidence>
<sequence length="5937" mass="647290">MTADQLLALLKHRGVTLSLRGDQLSVVADDEVLADQELIALLRSHKPALIEALRQPAAQPAGTSGLPAGTTAITPALLELCQLDAAQIEGIVASVPGGAANIQDIYPLVPLQAGILFHHLLQERGDTYLLHVLLAFDDEPRLRRFMDALNQAIARHDILRTALAWEGLDAPVQVVWRQAPLTLELFSPPAGDVATALRAWTDPREHRLDLRQAPLMRAVAAADPANGRWLLQLLHHHAVMDHTSLERLVSEVAAIQQGRLADLQPPRPFRDFVVRARQGLSEAQHAAFFTELLGDIDEPTAPCGLLDVRGDGSQVQTLEAPLALDLSRRIRELSRRLEVSSASLFHLAWALVLGKTSGRDDVVFGTVMFGRLLGAAEAATAMGLFINTLPLRVRLAVPVRQALRDTHGLLSRLIAHEHAPLGLAQRCSALPNGTALFSALLNYRHSTAQGPAPVLDGMQVLGGEERTNYPFNLSVDDLGDGFSLSLQIDPLVGAAPVLGWLQTALDNLLDALEDSPQRLACHLSILPAAEREQLLRTFNATARPLPERDLLHLALERQAEHQPQAIAARFDAADGASPLTYGALNAQANRLAHLLLGAGVQPDSRVAICLERGPHLLVALLGILKAGAAYVPLDPAYPRERLSHMLEDSAPQALLTTTALQASVTAPAGCTALCLDDPQTQARLAEQPADNPDPARLGLTGAHLAYVIYTSGSTGLPKGVMIEHRNACNLLHWALRTFNAESLQDSLFATSINFDLAVFEYFVPLAAGATLHLATNALALLDRPVPVTLINSVPSALDALVGAAAIPASTRVVNLAGEPLKQGLVQRIFDHSDVQRLCNLYGPSETTTYSTWVSMDRAEGFVPGIGRPLDNTQVYLLDAHRQLVPHGVVGELYIGGAGVARGYLNRPALTEERFLPDPFAAQPGARMYRTGDLGRWTLDGQLLYLGRNDFQVKVRGYRIELGEIESALARVPGVQHAVVVARQEPSGDARLVAYWVARPEAAPDEAILRDALAAVLPEYMQPSAYVALPVLPLTPNGKLDRSALPAPEQAASGHFEAPMGPLENQLATIWGRLLGRPRIGRDEHFFQAGGHSLLAVQLVSQLRQQLRVELPLANVFDHPTLQRQARAIEALGAAGLHGAAPIPAGPRPARLPLSFAQQRLWFIAHLDAQASAAYHMAGGLRLRGELNEAALGAALARIVERHEALRSRFVSDGGEPCQVVDPGHSLLMPCLDLRDQSPAQLQAHYTAEAQAPFDLASGPLFRTRLLRLAEQEHVLLVTLHHIVGDAWSLGVLTRELSELYRAFSRGQADPLPPLAIQYADYALWQRSPRQAQRIAEQLNYWRTQLADAPPSLNLALDRPRPARQDFTGASLELSIDAALVRSLKHLNERHGTTLFMTVLAAWSVVLGRLSGQDDLVIGSVLANRTRAEVEPLIGFFVNTQALRVRLDRVSQVGELLAQVRRTALDAQAHQELAFEQLVEALNPSRSLAHSPIFQVMLAWQNAPQPSLALGDLEVTPLSTDEDSAKFDLTLNLYERDGAIGGRLTYATALFDPGTVERHWQALCATLQAMAENDQLPLQALSILGADERRQVLHGFNETTRDYPADEPLHRLFEAQAQRRPDATAVQDGDHLLSYRQLDQQAEQLAHWLAEHGVTPGARVALSLARGPRLVTAVLAILKNGATYVPIDTATPPQRQRALLDDCASAWLLCENPDAPVQGTGYQILCPWDRLATADDPTPPRQPVTVSSEAPAYIMYTSGSTGTPKGVQVPHRAITRLVRNNGFAEFTAQDRFALAANPAFDASTLEIWGALLNGGCLVVCPRETLLDAARLNEHLLHHEVSVLWLTAGLFHQYAEALAPAFGALRYLMVGGDVLDPRRIKKVLRHSPPQHLLNGYGPTENTTFTTTHAITLADALAGDIPIGRPVGNTQAYVLDEQRRPVPIGVAGELYVGGDGLALGYLNQPRLSEERFVANPFSQAPGARLYRTGDLVRWRADGVLLFLGRNDFQVKIRGFRIELGEIEAQLKALPGIGEALVLADAQQRLLAYFSATEAQEPNALRARLAAVLPDYMLPAAFVQVDGFALTANGKLDRHALPEPDEQHFALHCYEAPQGPVETRLAELWAEVLGVPRVGRQDNFFALGGHSLLAVQLVEQLRVQGWPLDVRTLFSAPSVAALADCLAQRSTVPSLELASLQATIPAGCSRIVPELLPLVELTQAQIDAIVAQVEGGAANVQDIYPLAPLQEGLFFHYLLQEEGDTYLLHTTLAFDDEAGLDGFCQALQQVIARHDILRTALAWEGLEQPVQVVWRDAPLPIEMLPITEADALAQLQAHTNPRQRRLDIRQAPLLRVVKAFDAAGQRWLLQVLHHHLVLDHTTLERMVEEIVLIQQGRAAQLREPVPFRAFVAHARHGQDSARQQRFFEAMLADVSEPTAPFGLLDVQNTGTLDEARGVLDPTLALALRQTARHHQVSVASLFHLAMALVLGKATGRADVVFGTVLLGRLQGIEGADQALGVFINTLPLRIGFAQTSVIDSLQRTHQALLDLLEHEHAPLTLAQRCSGVPAGTPLFCALLNFRYSLEDTPHQSVTGMQVLGTAERTNYPFTFSVDDLGQGFGITAQIAGSVGAQRALEFLEQALASLVLALGSSPHRLARTLDVLPPAELAQLGRFNATARPQPQRALLHERFEAQARQTPQALAVHCKGRRLSYAELDRQANHLARRLQALGVGPDARVGIHLRRSPELIVALLAVLKAGGAYVPLDPAYPAQRLAYMLDDSAPLAVLTLADAPLELTLADDCHRVNVDEVLRDSKTATSDTPLALGLESQHLAYMIYTSGSTGQPKGVMIEHRNARNFLDWALGSFTPQVLSQSLFSTSINFDLSVFECFAPLSCGGSLELVDDALALLDQRPELSLLNTVPSALDALLRAEALGDSLESVNLAGEALPRILVQRLFEQSRVHQVNNLYGPTETTVYSTWAAMDREVGFVPHIGRPIDNTQVHVLDDAMQRLPVGVPGELYIGGAGVGRGYHRRADLTRERFLADPFSDQPGARLYRTGDLGFWDVHGQLHYLGRNDFQVKIRGFRIELGEIESALLALPQVAAATVLAVPRNGREPALVAYAVASPGHGPLAPAALRDALANRLPGYMVPAVIMPLDTLPLTPNGKLDRGALPLPGEEAWSSQAYEAPRGEQETLMAAIWRDLLGVARVGRHDNFFELGGHSLLAVQWVSRVRQRLGLELPLATLYANPTVAALAPLMAGAARSALTAIPVLPDTAERPLSFAQQRLWFISRLDAQASAAYHISGALALDGELDEAALDQALTRIVERHGVLRTRFVEQDGEVRQVIEPEPRWGSSRLTLEANDDAGLRAALATEAAQPFNLSEGPLLRALLVRQQDQRHVLHLTLHHIIADGWSIGVLVDELSALYKAFRRGTPDPLPALAIQYADYAAWQRQWLADERGAEQLAYWLAHLRDAPARIDLPSDRPRPPRQDFSGARLAVALDQSTSAALKELGRRHGTSLYMTLLAAWAVVVGRLAGQEQVVIGTPVANRTRAEVEPLIGFFVNTQALCVDLGGEPDVGQLLAQVREHALGAQAHQDVPFEHVVEALNPPRTLAHSPVFQLMFAWQNAPRGALDLDGLSLTSVAGEQITAPFDLSLELYEADGRIIGGLNYATALFDPASVQRHWDYLANVLRQLCLDDRQPVARLSLVDDRERERLWHQLNPVPTPFPEAGWVHRPFERQARQQPEALAVELHGRGLSYGELDRQANHLAAQLLELGAGPGQRIAIHLPRSLEMILALLATLKTGAAYVPLDPSQPIARRQAIVDDCQPCLLLWDAQRVEALRLGERCPALSVRLAATVGPASVLPELAPPRPDDLAYVMYTSGSTGTPKGVAMGHLALSNLLAWQAAQALPGPARTLQFAALGFDVAFQEIFSTLGTGGTLVLLDEHQRLDLAGLPQWLAQARIERLFLPYIALATLADGWAEAPLALPMLRDVIVAGEALRINGALRALFKAHPQARLHNHYGPTETHVVCTHTLSGDPALWPDLPVIGRPIANTQVCLLDGSGQWVPQGAAGELHVAGVALAQGYLNRAQLSAERFIEHPFDTTPGARLYKTGDLASWTAEGTLQYLGRNDSQVKIRGYRVELAEVESRLDQLPGLRESVVIVLPGDNGQARLVAYYSASETLSPLTLRSQLSERLPEYMLPSAFVQVPALPITANGKVDRQRLPAPPADAFAQSQYSAPQGELEITLAAIWSELLGVEAVGRDDDFFALGGHSLLALRLLAKVRHRLDLEMPLSAVFAQPRLHALAAALGNAGRSRLGPLLASDRSQPLPLSFAQQNLWLIQQLNPDSTAAFNMPAGLRLRGHLDIGALRRSLDRIVARHESLRTRFVSVAGQARQVIDLPRALALTTLDLSASGATDWQSICAEEAARPFDLTRQWPIRASLLRLDHDDHVVLVTLHHLVSDGWSMGILTDEFSRLYQAFSQGRVDPLPALDRQYGDYSLWQRQWLQGDELQRQRAYWTRHLQDAPTCVVLPTDRPRPARLDYAGASLPVRIDAELTHGLKALGQRHGTTLYMTVLTAWAVVVSRFSGQDRVVIGSPVANRNRVELEPLIGFFVNFQALCIEVDDAPTVDTLLARIRDLALAAQEHQDLPFEQVIEALNPPRSQAYNAVFQLMLAWQNAPAGELDLGNGLHLESVGAPVTTAKFDLALDVHEVDGMIEGGFNYATALFDADTVARHWQALLSVLRAMVADDRQSVADIDLLSQTEREQLLHGFNPAVALPTTDGERLHQRFEAQAVRRPDAVAVEYGEQRLSYRALNERANRLAHRLRGLGVGADSRVAIHVERSLDMPMAILATLKAGGAYVPLDPVYPAQRLNFMLDDSQPRVLLTLADLPVELHVPAGCEVLSLDPDRGGWRDLPCSDPAADPHASDRDLAYIIYTSGSTGMPKGVMIEHRSVVRLFSATDAWFGFDERDVWTLFHSYAFDFSVWELWGALLHGGRLVVVPYLTSRSPEDFYRLLVETGVTVLNQTPSAFYAWMKQTRAEPHRLRCIIFGGEALDGAALRPWFERPDSQGTQLVNMYGITETTVHVTYQPIDAAHCHAGLAPIGRPIPDLRVYLLDERGELVPRGVVGELHVAGPGLARGYLNRPALDAERFLPARFAGGEGERLYRTGDLARWSSDGTLYYLGRNDQQVKVRGFRIELGEIEARLTALDDVRSARVLARQDEPGDPRLVAYLLAEPGRQLEPASLRLALAEQLPAHMVPGAYVQLERWPLTANGKVDRGALPAPDRQALQQRPYAAPQGATESLLAQLWARLLGVEQVGREDNFFALGGHSLLLVQMLDALREQGLGVSVGDLFNAADLAALAREVRPLDAQAVDQQALLCIRAGTDQRAPLFFIHEGTGEALPYARLARYLDPALGIYAVQAAAELEQGICNETLASRYIALLRKVQPQGPYRLAGWSAGGLLAYEMARQLRGEDCPVAFVGLIDSSQPGALRAAAVTLDLDDDALRQQLLAYLTQHWRNGAGQEPGDAWHAGLDLDALITTAQEHGWLPGGFDRQALDRRARLNLTLRNAMVRYRPAPLGLPVHLFSATSPVPGLSSPNGLGADWQALLGNDLVEQRIEGDHWSIMRDPEPLRHLAQALEQALSQAGRDVDEPRGGRIGFVLQTGAAQAPCLFMIPGAGANVASFVPLIQQLDGRLNVIGLQARGSDGRCEPHGTVQAAASAYVKEIRRQQPDGPYYLLGHSFGGWLAFEVARQLLAEGALVAPVLLLDSRAPGPRLASDARHALARYVGLLEMDAGRDLGLDIDRLASLEVDEQCIQLLASMQAVGLMPAQARAEALQGPLRVLQANLATQYQPTPPYPGPVVLVEAGQHSAEPDDPARRWEAFAPNCRRHVLEDCNHLSILKSRAAPALAGLLCHHWPVIEALPNHGD</sequence>
<evidence type="ECO:0000313" key="6">
    <source>
        <dbReference type="EMBL" id="ALI10861.1"/>
    </source>
</evidence>
<dbReference type="InterPro" id="IPR036736">
    <property type="entry name" value="ACP-like_sf"/>
</dbReference>
<dbReference type="Gene3D" id="1.10.1200.10">
    <property type="entry name" value="ACP-like"/>
    <property type="match status" value="5"/>
</dbReference>
<dbReference type="InterPro" id="IPR010071">
    <property type="entry name" value="AA_adenyl_dom"/>
</dbReference>
<evidence type="ECO:0000256" key="2">
    <source>
        <dbReference type="ARBA" id="ARBA00006432"/>
    </source>
</evidence>
<keyword evidence="4" id="KW-0597">Phosphoprotein</keyword>
<organism evidence="6 7">
    <name type="scientific">Pseudomonas fluorescens</name>
    <dbReference type="NCBI Taxonomy" id="294"/>
    <lineage>
        <taxon>Bacteria</taxon>
        <taxon>Pseudomonadati</taxon>
        <taxon>Pseudomonadota</taxon>
        <taxon>Gammaproteobacteria</taxon>
        <taxon>Pseudomonadales</taxon>
        <taxon>Pseudomonadaceae</taxon>
        <taxon>Pseudomonas</taxon>
    </lineage>
</organism>
<dbReference type="InterPro" id="IPR044894">
    <property type="entry name" value="TubC_N_sf"/>
</dbReference>
<dbReference type="Gene3D" id="3.40.50.1820">
    <property type="entry name" value="alpha/beta hydrolase"/>
    <property type="match status" value="2"/>
</dbReference>
<dbReference type="CDD" id="cd19531">
    <property type="entry name" value="LCL_NRPS-like"/>
    <property type="match status" value="3"/>
</dbReference>
<comment type="similarity">
    <text evidence="2">Belongs to the ATP-dependent AMP-binding enzyme family.</text>
</comment>
<evidence type="ECO:0000256" key="4">
    <source>
        <dbReference type="ARBA" id="ARBA00022553"/>
    </source>
</evidence>
<dbReference type="InterPro" id="IPR009081">
    <property type="entry name" value="PP-bd_ACP"/>
</dbReference>
<feature type="domain" description="Carrier" evidence="5">
    <location>
        <begin position="4238"/>
        <end position="4313"/>
    </location>
</feature>
<comment type="cofactor">
    <cofactor evidence="1">
        <name>pantetheine 4'-phosphate</name>
        <dbReference type="ChEBI" id="CHEBI:47942"/>
    </cofactor>
</comment>
<dbReference type="NCBIfam" id="TIGR01733">
    <property type="entry name" value="AA-adenyl-dom"/>
    <property type="match status" value="5"/>
</dbReference>
<feature type="domain" description="Carrier" evidence="5">
    <location>
        <begin position="3181"/>
        <end position="3256"/>
    </location>
</feature>
<dbReference type="FunFam" id="3.40.50.980:FF:000001">
    <property type="entry name" value="Non-ribosomal peptide synthetase"/>
    <property type="match status" value="4"/>
</dbReference>
<dbReference type="OrthoDB" id="9757559at2"/>
<dbReference type="InterPro" id="IPR042099">
    <property type="entry name" value="ANL_N_sf"/>
</dbReference>
<dbReference type="InterPro" id="IPR023213">
    <property type="entry name" value="CAT-like_dom_sf"/>
</dbReference>
<dbReference type="NCBIfam" id="NF004282">
    <property type="entry name" value="PRK05691.1"/>
    <property type="match status" value="6"/>
</dbReference>
<dbReference type="FunFam" id="3.30.300.30:FF:000010">
    <property type="entry name" value="Enterobactin synthetase component F"/>
    <property type="match status" value="3"/>
</dbReference>
<dbReference type="InterPro" id="IPR045851">
    <property type="entry name" value="AMP-bd_C_sf"/>
</dbReference>
<dbReference type="Gene3D" id="1.10.10.1830">
    <property type="entry name" value="Non-ribosomal peptide synthase, adenylation domain"/>
    <property type="match status" value="1"/>
</dbReference>
<dbReference type="FunFam" id="3.30.559.10:FF:000012">
    <property type="entry name" value="Non-ribosomal peptide synthetase"/>
    <property type="match status" value="3"/>
</dbReference>
<feature type="domain" description="Carrier" evidence="5">
    <location>
        <begin position="1057"/>
        <end position="1132"/>
    </location>
</feature>
<dbReference type="GO" id="GO:0043041">
    <property type="term" value="P:amino acid activation for nonribosomal peptide biosynthetic process"/>
    <property type="evidence" value="ECO:0007669"/>
    <property type="project" value="TreeGrafter"/>
</dbReference>
<dbReference type="Gene3D" id="3.40.50.12780">
    <property type="entry name" value="N-terminal domain of ligase-like"/>
    <property type="match status" value="1"/>
</dbReference>
<gene>
    <name evidence="6" type="ORF">AO356_29925</name>
</gene>